<protein>
    <submittedName>
        <fullName evidence="1">Uncharacterized protein</fullName>
    </submittedName>
</protein>
<name>X1MBH8_9ZZZZ</name>
<proteinExistence type="predicted"/>
<accession>X1MBH8</accession>
<organism evidence="1">
    <name type="scientific">marine sediment metagenome</name>
    <dbReference type="NCBI Taxonomy" id="412755"/>
    <lineage>
        <taxon>unclassified sequences</taxon>
        <taxon>metagenomes</taxon>
        <taxon>ecological metagenomes</taxon>
    </lineage>
</organism>
<gene>
    <name evidence="1" type="ORF">S06H3_26395</name>
</gene>
<dbReference type="EMBL" id="BARV01015255">
    <property type="protein sequence ID" value="GAI28643.1"/>
    <property type="molecule type" value="Genomic_DNA"/>
</dbReference>
<comment type="caution">
    <text evidence="1">The sequence shown here is derived from an EMBL/GenBank/DDBJ whole genome shotgun (WGS) entry which is preliminary data.</text>
</comment>
<sequence length="66" mass="7691">MPEEIIEPVLKLPPEMKVRLETMRSDVKKARHGIKVMKELGIDTVDIESKLEWADTVRKTLLKEFT</sequence>
<evidence type="ECO:0000313" key="1">
    <source>
        <dbReference type="EMBL" id="GAI28643.1"/>
    </source>
</evidence>
<reference evidence="1" key="1">
    <citation type="journal article" date="2014" name="Front. Microbiol.">
        <title>High frequency of phylogenetically diverse reductive dehalogenase-homologous genes in deep subseafloor sedimentary metagenomes.</title>
        <authorList>
            <person name="Kawai M."/>
            <person name="Futagami T."/>
            <person name="Toyoda A."/>
            <person name="Takaki Y."/>
            <person name="Nishi S."/>
            <person name="Hori S."/>
            <person name="Arai W."/>
            <person name="Tsubouchi T."/>
            <person name="Morono Y."/>
            <person name="Uchiyama I."/>
            <person name="Ito T."/>
            <person name="Fujiyama A."/>
            <person name="Inagaki F."/>
            <person name="Takami H."/>
        </authorList>
    </citation>
    <scope>NUCLEOTIDE SEQUENCE</scope>
    <source>
        <strain evidence="1">Expedition CK06-06</strain>
    </source>
</reference>
<dbReference type="AlphaFoldDB" id="X1MBH8"/>